<organism evidence="1 2">
    <name type="scientific">Sparassis crispa</name>
    <dbReference type="NCBI Taxonomy" id="139825"/>
    <lineage>
        <taxon>Eukaryota</taxon>
        <taxon>Fungi</taxon>
        <taxon>Dikarya</taxon>
        <taxon>Basidiomycota</taxon>
        <taxon>Agaricomycotina</taxon>
        <taxon>Agaricomycetes</taxon>
        <taxon>Polyporales</taxon>
        <taxon>Sparassidaceae</taxon>
        <taxon>Sparassis</taxon>
    </lineage>
</organism>
<name>A0A401H629_9APHY</name>
<accession>A0A401H629</accession>
<evidence type="ECO:0000313" key="1">
    <source>
        <dbReference type="EMBL" id="GBE89841.1"/>
    </source>
</evidence>
<sequence>MRLQDVVSRYPQCGHDADEAELLSKELRALHLLREHTQHSVELVESPDSFDVAAKSGTPDKGSAFDTKENSKFESIKILYRAP</sequence>
<keyword evidence="2" id="KW-1185">Reference proteome</keyword>
<dbReference type="InParanoid" id="A0A401H629"/>
<dbReference type="GeneID" id="38786758"/>
<dbReference type="Proteomes" id="UP000287166">
    <property type="component" value="Unassembled WGS sequence"/>
</dbReference>
<dbReference type="EMBL" id="BFAD01000017">
    <property type="protein sequence ID" value="GBE89841.1"/>
    <property type="molecule type" value="Genomic_DNA"/>
</dbReference>
<dbReference type="AlphaFoldDB" id="A0A401H629"/>
<gene>
    <name evidence="1" type="ORF">SCP_1701660</name>
</gene>
<comment type="caution">
    <text evidence="1">The sequence shown here is derived from an EMBL/GenBank/DDBJ whole genome shotgun (WGS) entry which is preliminary data.</text>
</comment>
<reference evidence="1 2" key="1">
    <citation type="journal article" date="2018" name="Sci. Rep.">
        <title>Genome sequence of the cauliflower mushroom Sparassis crispa (Hanabiratake) and its association with beneficial usage.</title>
        <authorList>
            <person name="Kiyama R."/>
            <person name="Furutani Y."/>
            <person name="Kawaguchi K."/>
            <person name="Nakanishi T."/>
        </authorList>
    </citation>
    <scope>NUCLEOTIDE SEQUENCE [LARGE SCALE GENOMIC DNA]</scope>
</reference>
<protein>
    <submittedName>
        <fullName evidence="1">Uncharacterized protein</fullName>
    </submittedName>
</protein>
<dbReference type="RefSeq" id="XP_027620754.1">
    <property type="nucleotide sequence ID" value="XM_027764953.1"/>
</dbReference>
<evidence type="ECO:0000313" key="2">
    <source>
        <dbReference type="Proteomes" id="UP000287166"/>
    </source>
</evidence>
<proteinExistence type="predicted"/>